<dbReference type="PANTHER" id="PTHR30383">
    <property type="entry name" value="THIOESTERASE 1/PROTEASE 1/LYSOPHOSPHOLIPASE L1"/>
    <property type="match status" value="1"/>
</dbReference>
<evidence type="ECO:0000313" key="3">
    <source>
        <dbReference type="Proteomes" id="UP000198131"/>
    </source>
</evidence>
<accession>A0A212UH88</accession>
<dbReference type="InterPro" id="IPR051532">
    <property type="entry name" value="Ester_Hydrolysis_Enzymes"/>
</dbReference>
<dbReference type="RefSeq" id="WP_088845530.1">
    <property type="nucleotide sequence ID" value="NZ_FYEW01000004.1"/>
</dbReference>
<evidence type="ECO:0000259" key="1">
    <source>
        <dbReference type="Pfam" id="PF13472"/>
    </source>
</evidence>
<reference evidence="3" key="1">
    <citation type="submission" date="2017-06" db="EMBL/GenBank/DDBJ databases">
        <authorList>
            <person name="Varghese N."/>
            <person name="Submissions S."/>
        </authorList>
    </citation>
    <scope>NUCLEOTIDE SEQUENCE [LARGE SCALE GENOMIC DNA]</scope>
    <source>
        <strain evidence="3">DSM 11116</strain>
    </source>
</reference>
<name>A0A212UH88_9BACT</name>
<dbReference type="InterPro" id="IPR013830">
    <property type="entry name" value="SGNH_hydro"/>
</dbReference>
<protein>
    <submittedName>
        <fullName evidence="2">Lysophospholipase L1</fullName>
    </submittedName>
</protein>
<proteinExistence type="predicted"/>
<gene>
    <name evidence="2" type="ORF">SAMN06265337_4127</name>
</gene>
<dbReference type="CDD" id="cd00229">
    <property type="entry name" value="SGNH_hydrolase"/>
    <property type="match status" value="1"/>
</dbReference>
<evidence type="ECO:0000313" key="2">
    <source>
        <dbReference type="EMBL" id="SNC77540.1"/>
    </source>
</evidence>
<organism evidence="2 3">
    <name type="scientific">Hymenobacter gelipurpurascens</name>
    <dbReference type="NCBI Taxonomy" id="89968"/>
    <lineage>
        <taxon>Bacteria</taxon>
        <taxon>Pseudomonadati</taxon>
        <taxon>Bacteroidota</taxon>
        <taxon>Cytophagia</taxon>
        <taxon>Cytophagales</taxon>
        <taxon>Hymenobacteraceae</taxon>
        <taxon>Hymenobacter</taxon>
    </lineage>
</organism>
<dbReference type="SUPFAM" id="SSF52266">
    <property type="entry name" value="SGNH hydrolase"/>
    <property type="match status" value="1"/>
</dbReference>
<dbReference type="GO" id="GO:0016788">
    <property type="term" value="F:hydrolase activity, acting on ester bonds"/>
    <property type="evidence" value="ECO:0007669"/>
    <property type="project" value="UniProtKB-ARBA"/>
</dbReference>
<dbReference type="InterPro" id="IPR036514">
    <property type="entry name" value="SGNH_hydro_sf"/>
</dbReference>
<dbReference type="Gene3D" id="3.40.50.1110">
    <property type="entry name" value="SGNH hydrolase"/>
    <property type="match status" value="1"/>
</dbReference>
<dbReference type="PROSITE" id="PS51257">
    <property type="entry name" value="PROKAR_LIPOPROTEIN"/>
    <property type="match status" value="1"/>
</dbReference>
<dbReference type="Proteomes" id="UP000198131">
    <property type="component" value="Unassembled WGS sequence"/>
</dbReference>
<dbReference type="OrthoDB" id="8215557at2"/>
<feature type="domain" description="SGNH hydrolase-type esterase" evidence="1">
    <location>
        <begin position="222"/>
        <end position="402"/>
    </location>
</feature>
<keyword evidence="3" id="KW-1185">Reference proteome</keyword>
<dbReference type="EMBL" id="FYEW01000004">
    <property type="protein sequence ID" value="SNC77540.1"/>
    <property type="molecule type" value="Genomic_DNA"/>
</dbReference>
<dbReference type="Pfam" id="PF13472">
    <property type="entry name" value="Lipase_GDSL_2"/>
    <property type="match status" value="1"/>
</dbReference>
<sequence length="420" mass="42821">MRARVLPFLLTGALALGGCGKKADDPQATAALTLSPQQKVARQVERLATSAAVNNPIASPAPTLVTGTLTAGVTVAYAAASAGSLVSSAPFAYWGGTPLIYAGTYVRFPAATISSTDGNTGGGTQGTIWRVAMRTDSPLVSIGVLGGYKYRILVDDTYVSKTTTGVLGVGGLQYLNLDFTNAGGAKPRTIQVEGAQAGGFSGVSVAPSYNVWAPPATPKIVFVGDSFCTGTGATFDGNGLVRVAGDYLGVGNIVASGVGGTGYVTAPVNIYNFAQRLSDWTTKSPDIVMFAGGFNDADDTALQPAVLSLLKSTRAALPDAILLVYGVWSGSTGPNAAVLSKENKISAAVTAFNDTNTRFIAMATATDGAWVTGTGYTGAPNGTGNSNLVTSTDRVHPTDYGHSYLGFRIAKAALDALGTF</sequence>
<dbReference type="AlphaFoldDB" id="A0A212UH88"/>